<protein>
    <submittedName>
        <fullName evidence="1">Phr family secreted Rap phosphatase inhibitor</fullName>
    </submittedName>
</protein>
<proteinExistence type="predicted"/>
<dbReference type="Proteomes" id="UP001291930">
    <property type="component" value="Unassembled WGS sequence"/>
</dbReference>
<dbReference type="RefSeq" id="WP_374216776.1">
    <property type="nucleotide sequence ID" value="NZ_JAXOVW010000004.1"/>
</dbReference>
<dbReference type="NCBIfam" id="TIGR04429">
    <property type="entry name" value="Phr_nterm"/>
    <property type="match status" value="1"/>
</dbReference>
<reference evidence="2" key="1">
    <citation type="submission" date="2023-11" db="EMBL/GenBank/DDBJ databases">
        <title>Genome Sequence of Bacillus pseudomycoides stain BUPM19.</title>
        <authorList>
            <person name="Farhat A."/>
        </authorList>
    </citation>
    <scope>NUCLEOTIDE SEQUENCE [LARGE SCALE GENOMIC DNA]</scope>
    <source>
        <strain evidence="2">BUPM19</strain>
    </source>
</reference>
<dbReference type="GO" id="GO:0004864">
    <property type="term" value="F:protein phosphatase inhibitor activity"/>
    <property type="evidence" value="ECO:0007669"/>
    <property type="project" value="UniProtKB-KW"/>
</dbReference>
<comment type="caution">
    <text evidence="1">The sequence shown here is derived from an EMBL/GenBank/DDBJ whole genome shotgun (WGS) entry which is preliminary data.</text>
</comment>
<keyword evidence="2" id="KW-1185">Reference proteome</keyword>
<accession>A0ABU5JRW2</accession>
<gene>
    <name evidence="1" type="ORF">U2I54_03375</name>
</gene>
<keyword evidence="1" id="KW-0650">Protein phosphatase inhibitor</keyword>
<evidence type="ECO:0000313" key="2">
    <source>
        <dbReference type="Proteomes" id="UP001291930"/>
    </source>
</evidence>
<evidence type="ECO:0000313" key="1">
    <source>
        <dbReference type="EMBL" id="MDZ5606170.1"/>
    </source>
</evidence>
<dbReference type="InterPro" id="IPR030968">
    <property type="entry name" value="RapG/K_inhib"/>
</dbReference>
<dbReference type="EMBL" id="JAXOVW010000004">
    <property type="protein sequence ID" value="MDZ5606170.1"/>
    <property type="molecule type" value="Genomic_DNA"/>
</dbReference>
<organism evidence="1 2">
    <name type="scientific">Bacillus bingmayongensis</name>
    <dbReference type="NCBI Taxonomy" id="1150157"/>
    <lineage>
        <taxon>Bacteria</taxon>
        <taxon>Bacillati</taxon>
        <taxon>Bacillota</taxon>
        <taxon>Bacilli</taxon>
        <taxon>Bacillales</taxon>
        <taxon>Bacillaceae</taxon>
        <taxon>Bacillus</taxon>
    </lineage>
</organism>
<name>A0ABU5JRW2_9BACI</name>
<sequence>MSKIKLIVLGLVSVAVLSIGLNEPVSKQVSVDKNIPVQYSEHGGGI</sequence>